<evidence type="ECO:0000256" key="3">
    <source>
        <dbReference type="ARBA" id="ARBA00022692"/>
    </source>
</evidence>
<dbReference type="InterPro" id="IPR016439">
    <property type="entry name" value="Lag1/Lac1-like"/>
</dbReference>
<dbReference type="FunCoup" id="A0A0C3EK54">
    <property type="interactions" value="258"/>
</dbReference>
<dbReference type="SMART" id="SM00724">
    <property type="entry name" value="TLC"/>
    <property type="match status" value="1"/>
</dbReference>
<keyword evidence="5 6" id="KW-0472">Membrane</keyword>
<evidence type="ECO:0000256" key="4">
    <source>
        <dbReference type="ARBA" id="ARBA00022989"/>
    </source>
</evidence>
<dbReference type="InterPro" id="IPR006634">
    <property type="entry name" value="TLC-dom"/>
</dbReference>
<dbReference type="AlphaFoldDB" id="A0A0C3EK54"/>
<keyword evidence="10" id="KW-1185">Reference proteome</keyword>
<dbReference type="EMBL" id="KN822008">
    <property type="protein sequence ID" value="KIM68584.1"/>
    <property type="molecule type" value="Genomic_DNA"/>
</dbReference>
<dbReference type="HOGENOM" id="CLU_028277_2_1_1"/>
<evidence type="ECO:0000259" key="8">
    <source>
        <dbReference type="PROSITE" id="PS50922"/>
    </source>
</evidence>
<feature type="transmembrane region" description="Helical" evidence="7">
    <location>
        <begin position="254"/>
        <end position="273"/>
    </location>
</feature>
<sequence>MNTVQAPAWLQSFIIPFFTLSYPTDSPVSTDSFHDSVYYNTGLLDGCLIISFIAVMAILRDLTRIYVLEPFARWKVTRDWERSRRCKTETSVISNGVTNGSASAQNGHAQHSSKHAPLAMTRKEARKLHRNVLRFAEQGWSAIYYSIQVLYGMYVYSQLPTRALDPSDLWVNYPHIPLPGVIKFYYLSQTAFYLHQILILNAEARRKDHVQMMMHHIITIILLVTSYFYNYTRAGCLILVLMDPCDVFLSTAKMLRYIGLYTLCDITFTWFLISWFVTRHVLFVIVIKSTWFDSVRLVPEIAWAPERGIYFSDFSRKAFIGLLVALQIIQIIWFWMICRVAWRVLTGQGASDDRSDEEDIVEHKEH</sequence>
<reference evidence="10" key="2">
    <citation type="submission" date="2015-01" db="EMBL/GenBank/DDBJ databases">
        <title>Evolutionary Origins and Diversification of the Mycorrhizal Mutualists.</title>
        <authorList>
            <consortium name="DOE Joint Genome Institute"/>
            <consortium name="Mycorrhizal Genomics Consortium"/>
            <person name="Kohler A."/>
            <person name="Kuo A."/>
            <person name="Nagy L.G."/>
            <person name="Floudas D."/>
            <person name="Copeland A."/>
            <person name="Barry K.W."/>
            <person name="Cichocki N."/>
            <person name="Veneault-Fourrey C."/>
            <person name="LaButti K."/>
            <person name="Lindquist E.A."/>
            <person name="Lipzen A."/>
            <person name="Lundell T."/>
            <person name="Morin E."/>
            <person name="Murat C."/>
            <person name="Riley R."/>
            <person name="Ohm R."/>
            <person name="Sun H."/>
            <person name="Tunlid A."/>
            <person name="Henrissat B."/>
            <person name="Grigoriev I.V."/>
            <person name="Hibbett D.S."/>
            <person name="Martin F."/>
        </authorList>
    </citation>
    <scope>NUCLEOTIDE SEQUENCE [LARGE SCALE GENOMIC DNA]</scope>
    <source>
        <strain evidence="10">Foug A</strain>
    </source>
</reference>
<evidence type="ECO:0000256" key="2">
    <source>
        <dbReference type="ARBA" id="ARBA00009808"/>
    </source>
</evidence>
<dbReference type="OrthoDB" id="537032at2759"/>
<keyword evidence="4 7" id="KW-1133">Transmembrane helix</keyword>
<gene>
    <name evidence="9" type="ORF">SCLCIDRAFT_1208778</name>
</gene>
<name>A0A0C3EK54_9AGAM</name>
<feature type="transmembrane region" description="Helical" evidence="7">
    <location>
        <begin position="216"/>
        <end position="242"/>
    </location>
</feature>
<dbReference type="PANTHER" id="PTHR12560:SF0">
    <property type="entry name" value="LD18904P"/>
    <property type="match status" value="1"/>
</dbReference>
<organism evidence="9 10">
    <name type="scientific">Scleroderma citrinum Foug A</name>
    <dbReference type="NCBI Taxonomy" id="1036808"/>
    <lineage>
        <taxon>Eukaryota</taxon>
        <taxon>Fungi</taxon>
        <taxon>Dikarya</taxon>
        <taxon>Basidiomycota</taxon>
        <taxon>Agaricomycotina</taxon>
        <taxon>Agaricomycetes</taxon>
        <taxon>Agaricomycetidae</taxon>
        <taxon>Boletales</taxon>
        <taxon>Sclerodermatineae</taxon>
        <taxon>Sclerodermataceae</taxon>
        <taxon>Scleroderma</taxon>
    </lineage>
</organism>
<reference evidence="9 10" key="1">
    <citation type="submission" date="2014-04" db="EMBL/GenBank/DDBJ databases">
        <authorList>
            <consortium name="DOE Joint Genome Institute"/>
            <person name="Kuo A."/>
            <person name="Kohler A."/>
            <person name="Nagy L.G."/>
            <person name="Floudas D."/>
            <person name="Copeland A."/>
            <person name="Barry K.W."/>
            <person name="Cichocki N."/>
            <person name="Veneault-Fourrey C."/>
            <person name="LaButti K."/>
            <person name="Lindquist E.A."/>
            <person name="Lipzen A."/>
            <person name="Lundell T."/>
            <person name="Morin E."/>
            <person name="Murat C."/>
            <person name="Sun H."/>
            <person name="Tunlid A."/>
            <person name="Henrissat B."/>
            <person name="Grigoriev I.V."/>
            <person name="Hibbett D.S."/>
            <person name="Martin F."/>
            <person name="Nordberg H.P."/>
            <person name="Cantor M.N."/>
            <person name="Hua S.X."/>
        </authorList>
    </citation>
    <scope>NUCLEOTIDE SEQUENCE [LARGE SCALE GENOMIC DNA]</scope>
    <source>
        <strain evidence="9 10">Foug A</strain>
    </source>
</reference>
<evidence type="ECO:0000256" key="1">
    <source>
        <dbReference type="ARBA" id="ARBA00004141"/>
    </source>
</evidence>
<comment type="similarity">
    <text evidence="2">Belongs to the sphingosine N-acyltransferase family.</text>
</comment>
<proteinExistence type="inferred from homology"/>
<dbReference type="PANTHER" id="PTHR12560">
    <property type="entry name" value="LONGEVITY ASSURANCE FACTOR 1 LAG1"/>
    <property type="match status" value="1"/>
</dbReference>
<feature type="transmembrane region" description="Helical" evidence="7">
    <location>
        <begin position="37"/>
        <end position="59"/>
    </location>
</feature>
<dbReference type="Proteomes" id="UP000053989">
    <property type="component" value="Unassembled WGS sequence"/>
</dbReference>
<keyword evidence="3 6" id="KW-0812">Transmembrane</keyword>
<dbReference type="GO" id="GO:0050291">
    <property type="term" value="F:sphingosine N-acyltransferase activity"/>
    <property type="evidence" value="ECO:0007669"/>
    <property type="project" value="InterPro"/>
</dbReference>
<accession>A0A0C3EK54</accession>
<dbReference type="GO" id="GO:0016020">
    <property type="term" value="C:membrane"/>
    <property type="evidence" value="ECO:0007669"/>
    <property type="project" value="UniProtKB-SubCell"/>
</dbReference>
<evidence type="ECO:0000256" key="5">
    <source>
        <dbReference type="ARBA" id="ARBA00023136"/>
    </source>
</evidence>
<feature type="transmembrane region" description="Helical" evidence="7">
    <location>
        <begin position="318"/>
        <end position="338"/>
    </location>
</feature>
<dbReference type="InParanoid" id="A0A0C3EK54"/>
<evidence type="ECO:0000256" key="6">
    <source>
        <dbReference type="PROSITE-ProRule" id="PRU00205"/>
    </source>
</evidence>
<evidence type="ECO:0000256" key="7">
    <source>
        <dbReference type="SAM" id="Phobius"/>
    </source>
</evidence>
<feature type="domain" description="TLC" evidence="8">
    <location>
        <begin position="130"/>
        <end position="346"/>
    </location>
</feature>
<dbReference type="PROSITE" id="PS50922">
    <property type="entry name" value="TLC"/>
    <property type="match status" value="1"/>
</dbReference>
<dbReference type="Pfam" id="PF03798">
    <property type="entry name" value="TRAM_LAG1_CLN8"/>
    <property type="match status" value="1"/>
</dbReference>
<evidence type="ECO:0000313" key="9">
    <source>
        <dbReference type="EMBL" id="KIM68584.1"/>
    </source>
</evidence>
<dbReference type="STRING" id="1036808.A0A0C3EK54"/>
<protein>
    <recommendedName>
        <fullName evidence="8">TLC domain-containing protein</fullName>
    </recommendedName>
</protein>
<comment type="subcellular location">
    <subcellularLocation>
        <location evidence="1">Membrane</location>
        <topology evidence="1">Multi-pass membrane protein</topology>
    </subcellularLocation>
</comment>
<evidence type="ECO:0000313" key="10">
    <source>
        <dbReference type="Proteomes" id="UP000053989"/>
    </source>
</evidence>
<feature type="transmembrane region" description="Helical" evidence="7">
    <location>
        <begin position="132"/>
        <end position="156"/>
    </location>
</feature>
<feature type="transmembrane region" description="Helical" evidence="7">
    <location>
        <begin position="176"/>
        <end position="195"/>
    </location>
</feature>
<dbReference type="GO" id="GO:0046513">
    <property type="term" value="P:ceramide biosynthetic process"/>
    <property type="evidence" value="ECO:0007669"/>
    <property type="project" value="InterPro"/>
</dbReference>